<dbReference type="OrthoDB" id="1699231at2759"/>
<feature type="transmembrane region" description="Helical" evidence="10">
    <location>
        <begin position="173"/>
        <end position="195"/>
    </location>
</feature>
<evidence type="ECO:0000313" key="14">
    <source>
        <dbReference type="Proteomes" id="UP000034112"/>
    </source>
</evidence>
<evidence type="ECO:0000256" key="6">
    <source>
        <dbReference type="ARBA" id="ARBA00022837"/>
    </source>
</evidence>
<feature type="transmembrane region" description="Helical" evidence="10">
    <location>
        <begin position="116"/>
        <end position="136"/>
    </location>
</feature>
<feature type="region of interest" description="Disordered" evidence="11">
    <location>
        <begin position="491"/>
        <end position="516"/>
    </location>
</feature>
<proteinExistence type="inferred from homology"/>
<evidence type="ECO:0000256" key="4">
    <source>
        <dbReference type="ARBA" id="ARBA00022568"/>
    </source>
</evidence>
<dbReference type="EMBL" id="JOKZ01000023">
    <property type="protein sequence ID" value="KKP06559.1"/>
    <property type="molecule type" value="Genomic_DNA"/>
</dbReference>
<feature type="transmembrane region" description="Helical" evidence="10">
    <location>
        <begin position="242"/>
        <end position="261"/>
    </location>
</feature>
<dbReference type="GO" id="GO:0012505">
    <property type="term" value="C:endomembrane system"/>
    <property type="evidence" value="ECO:0007669"/>
    <property type="project" value="UniProtKB-SubCell"/>
</dbReference>
<evidence type="ECO:0000256" key="7">
    <source>
        <dbReference type="ARBA" id="ARBA00022989"/>
    </source>
</evidence>
<keyword evidence="6 10" id="KW-0106">Calcium</keyword>
<keyword evidence="9 10" id="KW-0472">Membrane</keyword>
<feature type="transmembrane region" description="Helical" evidence="10">
    <location>
        <begin position="338"/>
        <end position="359"/>
    </location>
</feature>
<evidence type="ECO:0000256" key="2">
    <source>
        <dbReference type="ARBA" id="ARBA00008170"/>
    </source>
</evidence>
<feature type="domain" description="Sodium/calcium exchanger membrane region" evidence="12">
    <location>
        <begin position="338"/>
        <end position="478"/>
    </location>
</feature>
<comment type="subcellular location">
    <subcellularLocation>
        <location evidence="1">Endomembrane system</location>
        <topology evidence="1">Multi-pass membrane protein</topology>
    </subcellularLocation>
    <subcellularLocation>
        <location evidence="10">Vacuole membrane</location>
    </subcellularLocation>
</comment>
<keyword evidence="3 10" id="KW-0813">Transport</keyword>
<dbReference type="OMA" id="FQMRTHH"/>
<evidence type="ECO:0000259" key="12">
    <source>
        <dbReference type="Pfam" id="PF01699"/>
    </source>
</evidence>
<feature type="transmembrane region" description="Helical" evidence="10">
    <location>
        <begin position="401"/>
        <end position="426"/>
    </location>
</feature>
<keyword evidence="8 10" id="KW-0406">Ion transport</keyword>
<dbReference type="NCBIfam" id="TIGR00378">
    <property type="entry name" value="cax"/>
    <property type="match status" value="1"/>
</dbReference>
<feature type="region of interest" description="Disordered" evidence="11">
    <location>
        <begin position="1"/>
        <end position="81"/>
    </location>
</feature>
<dbReference type="AlphaFoldDB" id="A0A0G0APY3"/>
<evidence type="ECO:0000256" key="11">
    <source>
        <dbReference type="SAM" id="MobiDB-lite"/>
    </source>
</evidence>
<feature type="transmembrane region" description="Helical" evidence="10">
    <location>
        <begin position="462"/>
        <end position="482"/>
    </location>
</feature>
<evidence type="ECO:0000256" key="3">
    <source>
        <dbReference type="ARBA" id="ARBA00022448"/>
    </source>
</evidence>
<feature type="transmembrane region" description="Helical" evidence="10">
    <location>
        <begin position="201"/>
        <end position="230"/>
    </location>
</feature>
<dbReference type="PANTHER" id="PTHR31503">
    <property type="entry name" value="VACUOLAR CALCIUM ION TRANSPORTER"/>
    <property type="match status" value="1"/>
</dbReference>
<feature type="transmembrane region" description="Helical" evidence="10">
    <location>
        <begin position="438"/>
        <end position="455"/>
    </location>
</feature>
<feature type="transmembrane region" description="Helical" evidence="10">
    <location>
        <begin position="371"/>
        <end position="389"/>
    </location>
</feature>
<feature type="transmembrane region" description="Helical" evidence="10">
    <location>
        <begin position="142"/>
        <end position="161"/>
    </location>
</feature>
<keyword evidence="10" id="KW-0926">Vacuole</keyword>
<feature type="compositionally biased region" description="Basic residues" evidence="11">
    <location>
        <begin position="54"/>
        <end position="73"/>
    </location>
</feature>
<dbReference type="InterPro" id="IPR004837">
    <property type="entry name" value="NaCa_Exmemb"/>
</dbReference>
<gene>
    <name evidence="13" type="ORF">THAR02_01350</name>
</gene>
<feature type="transmembrane region" description="Helical" evidence="10">
    <location>
        <begin position="281"/>
        <end position="300"/>
    </location>
</feature>
<feature type="compositionally biased region" description="Basic residues" evidence="11">
    <location>
        <begin position="1"/>
        <end position="11"/>
    </location>
</feature>
<keyword evidence="10" id="KW-0050">Antiport</keyword>
<dbReference type="InterPro" id="IPR044880">
    <property type="entry name" value="NCX_ion-bd_dom_sf"/>
</dbReference>
<keyword evidence="4 10" id="KW-0109">Calcium transport</keyword>
<organism evidence="13 14">
    <name type="scientific">Trichoderma harzianum</name>
    <name type="common">Hypocrea lixii</name>
    <dbReference type="NCBI Taxonomy" id="5544"/>
    <lineage>
        <taxon>Eukaryota</taxon>
        <taxon>Fungi</taxon>
        <taxon>Dikarya</taxon>
        <taxon>Ascomycota</taxon>
        <taxon>Pezizomycotina</taxon>
        <taxon>Sordariomycetes</taxon>
        <taxon>Hypocreomycetidae</taxon>
        <taxon>Hypocreales</taxon>
        <taxon>Hypocreaceae</taxon>
        <taxon>Trichoderma</taxon>
    </lineage>
</organism>
<evidence type="ECO:0000256" key="1">
    <source>
        <dbReference type="ARBA" id="ARBA00004127"/>
    </source>
</evidence>
<dbReference type="Pfam" id="PF01699">
    <property type="entry name" value="Na_Ca_ex"/>
    <property type="match status" value="2"/>
</dbReference>
<sequence length="516" mass="56323">MASRSPSHRRLGPQGQQRSPVQNDALEPGPVYSKAYGGEDTLPPPNTSPEAHGHGHGHGHHLHVHGHKYKRTRWRSEKGSGSGMKLFRIKTGGESGRGGIHPWHFLRICFRSSCKASAAVNVLWPIVPVALAVRYTLPDDHILIFILSYIAMAPCANLIGFAGQEFARKVPHVFGVLIETTVGSIVEIILFMVLLSKDQFLVIKAAILGSILATMLLCLGLCFFVGGIYHEEQTFSDTISEAGSGLLLTAGVALAIPTVFMRGLPDDNTLSPEEIAHKTLSISRIVSILLIIAYCVYVFFQARTHHGIYHAIFEMDEERDRDGHKDAAKDKLTMTECIVALAVAVALVTLIAITLVLQIEHVIEKSKVSDAFMGLILVPLVEKFAEHITAIDEAWDNQMNFALSHVLGATLQTALFNAPLVVIVAWGRDKLLDLEFGIFELVMLFLAILTVGRFLQDQKSNYLEGFLLVTLYVAVAVSAFYYPDPTVHGSGEGVGGEPTSPGTEGAEGSGHKFRMF</sequence>
<name>A0A0G0APY3_TRIHA</name>
<protein>
    <recommendedName>
        <fullName evidence="10">Vacuolar calcium ion transporter</fullName>
    </recommendedName>
</protein>
<comment type="function">
    <text evidence="10">Has a role in promoting intracellular calcium ion sequestration via the exchange of calcium ions for hydrogen ions across the vacuolar membrane. Involved also in manganese ion homeostasis via its uptake into the vacuole.</text>
</comment>
<evidence type="ECO:0000256" key="9">
    <source>
        <dbReference type="ARBA" id="ARBA00023136"/>
    </source>
</evidence>
<accession>A0A0G0APY3</accession>
<reference evidence="14" key="1">
    <citation type="journal article" date="2015" name="Genome Announc.">
        <title>Draft whole-genome sequence of the biocontrol agent Trichoderma harzianum T6776.</title>
        <authorList>
            <person name="Baroncelli R."/>
            <person name="Piaggeschi G."/>
            <person name="Fiorini L."/>
            <person name="Bertolini E."/>
            <person name="Zapparata A."/>
            <person name="Pe M.E."/>
            <person name="Sarrocco S."/>
            <person name="Vannacci G."/>
        </authorList>
    </citation>
    <scope>NUCLEOTIDE SEQUENCE [LARGE SCALE GENOMIC DNA]</scope>
    <source>
        <strain evidence="14">T6776</strain>
    </source>
</reference>
<evidence type="ECO:0000256" key="5">
    <source>
        <dbReference type="ARBA" id="ARBA00022692"/>
    </source>
</evidence>
<dbReference type="InterPro" id="IPR004798">
    <property type="entry name" value="CAX-like"/>
</dbReference>
<feature type="domain" description="Sodium/calcium exchanger membrane region" evidence="12">
    <location>
        <begin position="142"/>
        <end position="301"/>
    </location>
</feature>
<dbReference type="PANTHER" id="PTHR31503:SF14">
    <property type="entry name" value="VACUOLAR CALCIUM ION TRANSPORTER"/>
    <property type="match status" value="1"/>
</dbReference>
<dbReference type="Proteomes" id="UP000034112">
    <property type="component" value="Unassembled WGS sequence"/>
</dbReference>
<dbReference type="GO" id="GO:0000329">
    <property type="term" value="C:fungal-type vacuole membrane"/>
    <property type="evidence" value="ECO:0007669"/>
    <property type="project" value="TreeGrafter"/>
</dbReference>
<comment type="similarity">
    <text evidence="2 10">Belongs to the Ca(2+):cation antiporter (CaCA) (TC 2.A.19) family.</text>
</comment>
<evidence type="ECO:0000256" key="8">
    <source>
        <dbReference type="ARBA" id="ARBA00023065"/>
    </source>
</evidence>
<keyword evidence="5 10" id="KW-0812">Transmembrane</keyword>
<evidence type="ECO:0000313" key="13">
    <source>
        <dbReference type="EMBL" id="KKP06559.1"/>
    </source>
</evidence>
<keyword evidence="7 10" id="KW-1133">Transmembrane helix</keyword>
<dbReference type="GO" id="GO:0006874">
    <property type="term" value="P:intracellular calcium ion homeostasis"/>
    <property type="evidence" value="ECO:0007669"/>
    <property type="project" value="TreeGrafter"/>
</dbReference>
<dbReference type="Gene3D" id="1.20.1420.30">
    <property type="entry name" value="NCX, central ion-binding region"/>
    <property type="match status" value="2"/>
</dbReference>
<comment type="caution">
    <text evidence="13">The sequence shown here is derived from an EMBL/GenBank/DDBJ whole genome shotgun (WGS) entry which is preliminary data.</text>
</comment>
<dbReference type="GO" id="GO:0015369">
    <property type="term" value="F:calcium:proton antiporter activity"/>
    <property type="evidence" value="ECO:0007669"/>
    <property type="project" value="UniProtKB-UniRule"/>
</dbReference>
<dbReference type="InterPro" id="IPR004713">
    <property type="entry name" value="CaH_exchang"/>
</dbReference>
<evidence type="ECO:0000256" key="10">
    <source>
        <dbReference type="RuleBase" id="RU365028"/>
    </source>
</evidence>